<dbReference type="SUPFAM" id="SSF64268">
    <property type="entry name" value="PX domain"/>
    <property type="match status" value="1"/>
</dbReference>
<dbReference type="InterPro" id="IPR001683">
    <property type="entry name" value="PX_dom"/>
</dbReference>
<accession>A0A7S0NX90</accession>
<dbReference type="CDD" id="cd06093">
    <property type="entry name" value="PX_domain"/>
    <property type="match status" value="1"/>
</dbReference>
<sequence length="264" mass="28353">MAVSAALTAFHTAAAEHNPFTVYVLTVKKGSTGWQVFRRYREWEDLRMKFIQQLGSSPPMPPKQLFGRMRPEVIENRVLGLNHFLQLCLTTPMYAAHPALDDFLNANKNTPPEGIDPYLLEAPLKGDVGSVGLQASAMDQQQLKDIVLAASQAFISVSQVVPTLDNAYLLERARMYASAMTTPPARLPANFKPGDRLDLSAPPAAPPSTAAVQSVMVSARELYDTPTAADAEVAAVQQIAAAASAAWAASALSTTPRVPVVLGL</sequence>
<reference evidence="2" key="1">
    <citation type="submission" date="2021-01" db="EMBL/GenBank/DDBJ databases">
        <authorList>
            <person name="Corre E."/>
            <person name="Pelletier E."/>
            <person name="Niang G."/>
            <person name="Scheremetjew M."/>
            <person name="Finn R."/>
            <person name="Kale V."/>
            <person name="Holt S."/>
            <person name="Cochrane G."/>
            <person name="Meng A."/>
            <person name="Brown T."/>
            <person name="Cohen L."/>
        </authorList>
    </citation>
    <scope>NUCLEOTIDE SEQUENCE</scope>
    <source>
        <strain evidence="2">RCC1130</strain>
    </source>
</reference>
<evidence type="ECO:0000313" key="2">
    <source>
        <dbReference type="EMBL" id="CAD8540047.1"/>
    </source>
</evidence>
<protein>
    <recommendedName>
        <fullName evidence="1">PX domain-containing protein</fullName>
    </recommendedName>
</protein>
<dbReference type="Pfam" id="PF00787">
    <property type="entry name" value="PX"/>
    <property type="match status" value="1"/>
</dbReference>
<dbReference type="InterPro" id="IPR036871">
    <property type="entry name" value="PX_dom_sf"/>
</dbReference>
<gene>
    <name evidence="2" type="ORF">CLEP1334_LOCUS15330</name>
</gene>
<dbReference type="GO" id="GO:0035091">
    <property type="term" value="F:phosphatidylinositol binding"/>
    <property type="evidence" value="ECO:0007669"/>
    <property type="project" value="InterPro"/>
</dbReference>
<name>A0A7S0NX90_9EUKA</name>
<dbReference type="AlphaFoldDB" id="A0A7S0NX90"/>
<dbReference type="PANTHER" id="PTHR22775">
    <property type="entry name" value="SORTING NEXIN"/>
    <property type="match status" value="1"/>
</dbReference>
<dbReference type="SMART" id="SM00312">
    <property type="entry name" value="PX"/>
    <property type="match status" value="1"/>
</dbReference>
<feature type="domain" description="PX" evidence="1">
    <location>
        <begin position="1"/>
        <end position="110"/>
    </location>
</feature>
<dbReference type="Gene3D" id="3.30.1520.10">
    <property type="entry name" value="Phox-like domain"/>
    <property type="match status" value="1"/>
</dbReference>
<dbReference type="EMBL" id="HBER01030536">
    <property type="protein sequence ID" value="CAD8540047.1"/>
    <property type="molecule type" value="Transcribed_RNA"/>
</dbReference>
<dbReference type="GO" id="GO:0005769">
    <property type="term" value="C:early endosome"/>
    <property type="evidence" value="ECO:0007669"/>
    <property type="project" value="TreeGrafter"/>
</dbReference>
<proteinExistence type="predicted"/>
<organism evidence="2">
    <name type="scientific">Calcidiscus leptoporus</name>
    <dbReference type="NCBI Taxonomy" id="127549"/>
    <lineage>
        <taxon>Eukaryota</taxon>
        <taxon>Haptista</taxon>
        <taxon>Haptophyta</taxon>
        <taxon>Prymnesiophyceae</taxon>
        <taxon>Coccolithales</taxon>
        <taxon>Calcidiscaceae</taxon>
        <taxon>Calcidiscus</taxon>
    </lineage>
</organism>
<dbReference type="PROSITE" id="PS50195">
    <property type="entry name" value="PX"/>
    <property type="match status" value="1"/>
</dbReference>
<evidence type="ECO:0000259" key="1">
    <source>
        <dbReference type="PROSITE" id="PS50195"/>
    </source>
</evidence>
<dbReference type="PANTHER" id="PTHR22775:SF3">
    <property type="entry name" value="SORTING NEXIN-13"/>
    <property type="match status" value="1"/>
</dbReference>